<sequence length="456" mass="48441">MEDRSAVSPPAGSTVTPKESRRALVSSFLGSTVEYYDFLLYGAAAGLVFPVLFFPETMDPRLGATLSFVILLAGYISRPIGGILFGHFGDKVGRKSMLFITLMMMGIVSICIGLMPTYESIGIAAPLILVALRIVQGLAVGGEWAGATLMAAEHVKEGNRGLAASIAVTGGPTGSVLATLILGLFAGLPDEAFLSWGWRVPFLLSAALVVIGLYLRFRVTESPDFAAARAAGEVHTGVPIMRVIKNYPLTSLYGILAAAGPLFMQALLAVWVVPYVAAQGVVPRQDALYMLTFSSVLHIAAIPFFAWLSDRYGRRPVMLVGAAVSVSLVFPMFMLLNSGSYWLVALGFVVGNPIIQASMYGPIGAFLAEKFETQDRYTGVSLTFQVGSVLGAGTAPLMANWLFDLDNGGGTNNIAWYFIGLIAVSALAVYLSKETLVRTTARRGGRRTQTAGVAAD</sequence>
<organism evidence="9 10">
    <name type="scientific">Rhodococcus rhodnii</name>
    <dbReference type="NCBI Taxonomy" id="38312"/>
    <lineage>
        <taxon>Bacteria</taxon>
        <taxon>Bacillati</taxon>
        <taxon>Actinomycetota</taxon>
        <taxon>Actinomycetes</taxon>
        <taxon>Mycobacteriales</taxon>
        <taxon>Nocardiaceae</taxon>
        <taxon>Rhodococcus</taxon>
    </lineage>
</organism>
<feature type="transmembrane region" description="Helical" evidence="7">
    <location>
        <begin position="380"/>
        <end position="402"/>
    </location>
</feature>
<keyword evidence="4 7" id="KW-0812">Transmembrane</keyword>
<dbReference type="Proteomes" id="UP000471120">
    <property type="component" value="Unassembled WGS sequence"/>
</dbReference>
<proteinExistence type="predicted"/>
<comment type="subcellular location">
    <subcellularLocation>
        <location evidence="1">Cell membrane</location>
        <topology evidence="1">Multi-pass membrane protein</topology>
    </subcellularLocation>
</comment>
<evidence type="ECO:0000313" key="10">
    <source>
        <dbReference type="Proteomes" id="UP000471120"/>
    </source>
</evidence>
<reference evidence="9 10" key="1">
    <citation type="submission" date="2018-07" db="EMBL/GenBank/DDBJ databases">
        <title>Genome sequence of Rhodococcus rhodnii ATCC 35071 from Rhodnius prolixus.</title>
        <authorList>
            <person name="Patel V."/>
            <person name="Vogel K.J."/>
        </authorList>
    </citation>
    <scope>NUCLEOTIDE SEQUENCE [LARGE SCALE GENOMIC DNA]</scope>
    <source>
        <strain evidence="9 10">ATCC 35071</strain>
    </source>
</reference>
<keyword evidence="6 7" id="KW-0472">Membrane</keyword>
<evidence type="ECO:0000313" key="9">
    <source>
        <dbReference type="EMBL" id="TXG91329.1"/>
    </source>
</evidence>
<feature type="transmembrane region" description="Helical" evidence="7">
    <location>
        <begin position="198"/>
        <end position="215"/>
    </location>
</feature>
<evidence type="ECO:0000256" key="6">
    <source>
        <dbReference type="ARBA" id="ARBA00023136"/>
    </source>
</evidence>
<feature type="transmembrane region" description="Helical" evidence="7">
    <location>
        <begin position="162"/>
        <end position="186"/>
    </location>
</feature>
<keyword evidence="5 7" id="KW-1133">Transmembrane helix</keyword>
<accession>A0A6P2CF08</accession>
<evidence type="ECO:0000256" key="3">
    <source>
        <dbReference type="ARBA" id="ARBA00022475"/>
    </source>
</evidence>
<dbReference type="InterPro" id="IPR020846">
    <property type="entry name" value="MFS_dom"/>
</dbReference>
<dbReference type="AlphaFoldDB" id="A0A6P2CF08"/>
<evidence type="ECO:0000256" key="4">
    <source>
        <dbReference type="ARBA" id="ARBA00022692"/>
    </source>
</evidence>
<keyword evidence="2" id="KW-0813">Transport</keyword>
<protein>
    <submittedName>
        <fullName evidence="9">MFS transporter</fullName>
    </submittedName>
</protein>
<feature type="transmembrane region" description="Helical" evidence="7">
    <location>
        <begin position="342"/>
        <end position="368"/>
    </location>
</feature>
<evidence type="ECO:0000256" key="7">
    <source>
        <dbReference type="SAM" id="Phobius"/>
    </source>
</evidence>
<feature type="transmembrane region" description="Helical" evidence="7">
    <location>
        <begin position="288"/>
        <end position="308"/>
    </location>
</feature>
<dbReference type="Pfam" id="PF07690">
    <property type="entry name" value="MFS_1"/>
    <property type="match status" value="1"/>
</dbReference>
<dbReference type="InterPro" id="IPR011701">
    <property type="entry name" value="MFS"/>
</dbReference>
<feature type="transmembrane region" description="Helical" evidence="7">
    <location>
        <begin position="317"/>
        <end position="336"/>
    </location>
</feature>
<feature type="transmembrane region" description="Helical" evidence="7">
    <location>
        <begin position="252"/>
        <end position="276"/>
    </location>
</feature>
<name>A0A6P2CF08_9NOCA</name>
<dbReference type="SUPFAM" id="SSF103473">
    <property type="entry name" value="MFS general substrate transporter"/>
    <property type="match status" value="1"/>
</dbReference>
<keyword evidence="3" id="KW-1003">Cell membrane</keyword>
<evidence type="ECO:0000259" key="8">
    <source>
        <dbReference type="PROSITE" id="PS50850"/>
    </source>
</evidence>
<feature type="transmembrane region" description="Helical" evidence="7">
    <location>
        <begin position="414"/>
        <end position="432"/>
    </location>
</feature>
<dbReference type="PANTHER" id="PTHR43045">
    <property type="entry name" value="SHIKIMATE TRANSPORTER"/>
    <property type="match status" value="1"/>
</dbReference>
<dbReference type="EMBL" id="QRCM01000001">
    <property type="protein sequence ID" value="TXG91329.1"/>
    <property type="molecule type" value="Genomic_DNA"/>
</dbReference>
<evidence type="ECO:0000256" key="5">
    <source>
        <dbReference type="ARBA" id="ARBA00022989"/>
    </source>
</evidence>
<feature type="domain" description="Major facilitator superfamily (MFS) profile" evidence="8">
    <location>
        <begin position="23"/>
        <end position="437"/>
    </location>
</feature>
<dbReference type="Gene3D" id="1.20.1250.20">
    <property type="entry name" value="MFS general substrate transporter like domains"/>
    <property type="match status" value="2"/>
</dbReference>
<dbReference type="PROSITE" id="PS50850">
    <property type="entry name" value="MFS"/>
    <property type="match status" value="1"/>
</dbReference>
<feature type="transmembrane region" description="Helical" evidence="7">
    <location>
        <begin position="66"/>
        <end position="85"/>
    </location>
</feature>
<dbReference type="RefSeq" id="WP_010836158.1">
    <property type="nucleotide sequence ID" value="NZ_QRCM01000001.1"/>
</dbReference>
<evidence type="ECO:0000256" key="1">
    <source>
        <dbReference type="ARBA" id="ARBA00004651"/>
    </source>
</evidence>
<evidence type="ECO:0000256" key="2">
    <source>
        <dbReference type="ARBA" id="ARBA00022448"/>
    </source>
</evidence>
<dbReference type="GO" id="GO:0005886">
    <property type="term" value="C:plasma membrane"/>
    <property type="evidence" value="ECO:0007669"/>
    <property type="project" value="UniProtKB-SubCell"/>
</dbReference>
<comment type="caution">
    <text evidence="9">The sequence shown here is derived from an EMBL/GenBank/DDBJ whole genome shotgun (WGS) entry which is preliminary data.</text>
</comment>
<feature type="transmembrane region" description="Helical" evidence="7">
    <location>
        <begin position="121"/>
        <end position="141"/>
    </location>
</feature>
<dbReference type="GO" id="GO:0022857">
    <property type="term" value="F:transmembrane transporter activity"/>
    <property type="evidence" value="ECO:0007669"/>
    <property type="project" value="InterPro"/>
</dbReference>
<dbReference type="InterPro" id="IPR036259">
    <property type="entry name" value="MFS_trans_sf"/>
</dbReference>
<dbReference type="CDD" id="cd17369">
    <property type="entry name" value="MFS_ShiA_like"/>
    <property type="match status" value="1"/>
</dbReference>
<gene>
    <name evidence="9" type="ORF">DW322_15330</name>
</gene>
<dbReference type="PANTHER" id="PTHR43045:SF1">
    <property type="entry name" value="SHIKIMATE TRANSPORTER"/>
    <property type="match status" value="1"/>
</dbReference>
<feature type="transmembrane region" description="Helical" evidence="7">
    <location>
        <begin position="97"/>
        <end position="115"/>
    </location>
</feature>
<feature type="transmembrane region" description="Helical" evidence="7">
    <location>
        <begin position="35"/>
        <end position="54"/>
    </location>
</feature>